<dbReference type="InterPro" id="IPR029471">
    <property type="entry name" value="HNH_5"/>
</dbReference>
<proteinExistence type="predicted"/>
<sequence length="181" mass="20863">MTESTRAPVLVLNQNYQPLNICDIRRAVKLVGKGKAESVQDTGEYVHTVDDLFDRPDVIRLVYMVKRPVQRRKMSRNEIFARDNHSCQYCGAKPRDMTIDHVHPRCKGGEFTWENVVSACKACNHRKAGRTPQEAGMRLRNKPYEPRPNPYSFLRLESLKKTWLPFVPWLVPETNPSANGL</sequence>
<gene>
    <name evidence="2" type="ORF">GKO46_07375</name>
    <name evidence="3" type="ORF">GKO48_01380</name>
</gene>
<dbReference type="EMBL" id="WMBE01000002">
    <property type="protein sequence ID" value="MDG0866893.1"/>
    <property type="molecule type" value="Genomic_DNA"/>
</dbReference>
<reference evidence="4" key="3">
    <citation type="submission" date="2023-06" db="EMBL/GenBank/DDBJ databases">
        <title>Pangenomics reveal diversification of enzyme families and niche specialization in globally abundant SAR202 bacteria.</title>
        <authorList>
            <person name="Saw J.H.W."/>
        </authorList>
    </citation>
    <scope>NUCLEOTIDE SEQUENCE [LARGE SCALE GENOMIC DNA]</scope>
    <source>
        <strain evidence="4">JH1073</strain>
    </source>
</reference>
<reference evidence="4 5" key="1">
    <citation type="submission" date="2019-11" db="EMBL/GenBank/DDBJ databases">
        <authorList>
            <person name="Cho J.-C."/>
        </authorList>
    </citation>
    <scope>NUCLEOTIDE SEQUENCE [LARGE SCALE GENOMIC DNA]</scope>
    <source>
        <strain evidence="3 4">JH1073</strain>
        <strain evidence="2 5">JH702</strain>
    </source>
</reference>
<organism evidence="3 4">
    <name type="scientific">Candidatus Lucifugimonas marina</name>
    <dbReference type="NCBI Taxonomy" id="3038979"/>
    <lineage>
        <taxon>Bacteria</taxon>
        <taxon>Bacillati</taxon>
        <taxon>Chloroflexota</taxon>
        <taxon>Dehalococcoidia</taxon>
        <taxon>SAR202 cluster</taxon>
        <taxon>Candidatus Lucifugimonadales</taxon>
        <taxon>Candidatus Lucifugimonadaceae</taxon>
        <taxon>Candidatus Lucifugimonas</taxon>
    </lineage>
</organism>
<dbReference type="Gene3D" id="1.10.30.50">
    <property type="match status" value="1"/>
</dbReference>
<dbReference type="RefSeq" id="WP_342824716.1">
    <property type="nucleotide sequence ID" value="NZ_CP046146.1"/>
</dbReference>
<dbReference type="Proteomes" id="UP001321249">
    <property type="component" value="Unassembled WGS sequence"/>
</dbReference>
<keyword evidence="3" id="KW-0255">Endonuclease</keyword>
<dbReference type="EMBL" id="CP046147">
    <property type="protein sequence ID" value="WFG38313.1"/>
    <property type="molecule type" value="Genomic_DNA"/>
</dbReference>
<dbReference type="Pfam" id="PF14279">
    <property type="entry name" value="HNH_5"/>
    <property type="match status" value="1"/>
</dbReference>
<name>A0AAJ5ZHP7_9CHLR</name>
<keyword evidence="3" id="KW-0378">Hydrolase</keyword>
<dbReference type="Proteomes" id="UP001219901">
    <property type="component" value="Chromosome"/>
</dbReference>
<dbReference type="PANTHER" id="PTHR33877">
    <property type="entry name" value="SLL1193 PROTEIN"/>
    <property type="match status" value="1"/>
</dbReference>
<dbReference type="InterPro" id="IPR052892">
    <property type="entry name" value="NA-targeting_endonuclease"/>
</dbReference>
<dbReference type="AlphaFoldDB" id="A0AAJ5ZHP7"/>
<dbReference type="InterPro" id="IPR003615">
    <property type="entry name" value="HNH_nuc"/>
</dbReference>
<dbReference type="CDD" id="cd00085">
    <property type="entry name" value="HNHc"/>
    <property type="match status" value="1"/>
</dbReference>
<accession>A0AAJ5ZHP7</accession>
<keyword evidence="4" id="KW-1185">Reference proteome</keyword>
<evidence type="ECO:0000313" key="4">
    <source>
        <dbReference type="Proteomes" id="UP001219901"/>
    </source>
</evidence>
<keyword evidence="3" id="KW-0540">Nuclease</keyword>
<evidence type="ECO:0000313" key="5">
    <source>
        <dbReference type="Proteomes" id="UP001321249"/>
    </source>
</evidence>
<protein>
    <submittedName>
        <fullName evidence="3">HNH endonuclease</fullName>
    </submittedName>
</protein>
<dbReference type="GO" id="GO:0004519">
    <property type="term" value="F:endonuclease activity"/>
    <property type="evidence" value="ECO:0007669"/>
    <property type="project" value="UniProtKB-KW"/>
</dbReference>
<dbReference type="SMART" id="SM00507">
    <property type="entry name" value="HNHc"/>
    <property type="match status" value="1"/>
</dbReference>
<evidence type="ECO:0000259" key="1">
    <source>
        <dbReference type="SMART" id="SM00507"/>
    </source>
</evidence>
<dbReference type="PANTHER" id="PTHR33877:SF2">
    <property type="entry name" value="OS07G0170200 PROTEIN"/>
    <property type="match status" value="1"/>
</dbReference>
<feature type="domain" description="HNH nuclease" evidence="1">
    <location>
        <begin position="74"/>
        <end position="125"/>
    </location>
</feature>
<reference evidence="3" key="2">
    <citation type="journal article" date="2023" name="Nat. Commun.">
        <title>Cultivation of marine bacteria of the SAR202 clade.</title>
        <authorList>
            <person name="Lim Y."/>
            <person name="Seo J.H."/>
            <person name="Giovannoni S.J."/>
            <person name="Kang I."/>
            <person name="Cho J.C."/>
        </authorList>
    </citation>
    <scope>NUCLEOTIDE SEQUENCE</scope>
    <source>
        <strain evidence="3">JH1073</strain>
    </source>
</reference>
<evidence type="ECO:0000313" key="3">
    <source>
        <dbReference type="EMBL" id="WFG38313.1"/>
    </source>
</evidence>
<evidence type="ECO:0000313" key="2">
    <source>
        <dbReference type="EMBL" id="MDG0866893.1"/>
    </source>
</evidence>